<reference evidence="2 3" key="1">
    <citation type="submission" date="2019-10" db="EMBL/GenBank/DDBJ databases">
        <title>Streptomyces sp. strain GY16 isolated from leaves of Broussonetia papyrifera.</title>
        <authorList>
            <person name="Mo P."/>
        </authorList>
    </citation>
    <scope>NUCLEOTIDE SEQUENCE [LARGE SCALE GENOMIC DNA]</scope>
    <source>
        <strain evidence="2 3">GY16</strain>
    </source>
</reference>
<accession>A0A5P8K6H6</accession>
<organism evidence="2 3">
    <name type="scientific">Streptomyces phaeolivaceus</name>
    <dbReference type="NCBI Taxonomy" id="2653200"/>
    <lineage>
        <taxon>Bacteria</taxon>
        <taxon>Bacillati</taxon>
        <taxon>Actinomycetota</taxon>
        <taxon>Actinomycetes</taxon>
        <taxon>Kitasatosporales</taxon>
        <taxon>Streptomycetaceae</taxon>
        <taxon>Streptomyces</taxon>
    </lineage>
</organism>
<dbReference type="AlphaFoldDB" id="A0A5P8K6H6"/>
<dbReference type="EMBL" id="CP045096">
    <property type="protein sequence ID" value="QFQ98933.1"/>
    <property type="molecule type" value="Genomic_DNA"/>
</dbReference>
<dbReference type="Proteomes" id="UP000327294">
    <property type="component" value="Chromosome"/>
</dbReference>
<dbReference type="RefSeq" id="WP_152170372.1">
    <property type="nucleotide sequence ID" value="NZ_CP045096.1"/>
</dbReference>
<evidence type="ECO:0000256" key="1">
    <source>
        <dbReference type="SAM" id="Phobius"/>
    </source>
</evidence>
<dbReference type="KEGG" id="sphv:F9278_25395"/>
<protein>
    <submittedName>
        <fullName evidence="2">Uncharacterized protein</fullName>
    </submittedName>
</protein>
<keyword evidence="1" id="KW-1133">Transmembrane helix</keyword>
<feature type="transmembrane region" description="Helical" evidence="1">
    <location>
        <begin position="153"/>
        <end position="171"/>
    </location>
</feature>
<keyword evidence="1" id="KW-0812">Transmembrane</keyword>
<sequence length="181" mass="19775">MSTEENDPSQGALAEYASLRGEIATRINLQHQVIALHMTAVSVVFSVTLTSQDRWPMLLVIPFISYVSSESMATLFRTVDAIATYINDELSPKVNGGLGWESWLKQNRPDSEAKKLTHPYYLLFPGTSIVALVATASLAAASIEGVKDIDASSWVVAASWPLAATATWLSYKAIRELRAPF</sequence>
<evidence type="ECO:0000313" key="3">
    <source>
        <dbReference type="Proteomes" id="UP000327294"/>
    </source>
</evidence>
<feature type="transmembrane region" description="Helical" evidence="1">
    <location>
        <begin position="120"/>
        <end position="141"/>
    </location>
</feature>
<keyword evidence="3" id="KW-1185">Reference proteome</keyword>
<keyword evidence="1" id="KW-0472">Membrane</keyword>
<name>A0A5P8K6H6_9ACTN</name>
<evidence type="ECO:0000313" key="2">
    <source>
        <dbReference type="EMBL" id="QFQ98933.1"/>
    </source>
</evidence>
<proteinExistence type="predicted"/>
<gene>
    <name evidence="2" type="ORF">F9278_25395</name>
</gene>